<dbReference type="AlphaFoldDB" id="A0A8J6PA28"/>
<name>A0A8J6PA28_9FIRM</name>
<dbReference type="EMBL" id="JACRTL010000016">
    <property type="protein sequence ID" value="MBC8612104.1"/>
    <property type="molecule type" value="Genomic_DNA"/>
</dbReference>
<sequence>EELEPEKIGYYKYEGGKAILDEEKYAAYLAEKEQGEASQSEYIPSEQESMIVMVKAMLPTMEIKDDNTKLTVSGLYEVWAPGKYEVGEIRNWYDQTWECFQAHDNAVYPDIKPDNPAWFTFWRPLHGKTKKTARPFVPVQGAHDMYHTGEYAWYEGFLYECVQDTNFSPKEYPQGWKSEE</sequence>
<evidence type="ECO:0000313" key="2">
    <source>
        <dbReference type="Proteomes" id="UP000632659"/>
    </source>
</evidence>
<feature type="non-terminal residue" evidence="1">
    <location>
        <position position="1"/>
    </location>
</feature>
<organism evidence="1 2">
    <name type="scientific">Massiliimalia timonensis</name>
    <dbReference type="NCBI Taxonomy" id="1987501"/>
    <lineage>
        <taxon>Bacteria</taxon>
        <taxon>Bacillati</taxon>
        <taxon>Bacillota</taxon>
        <taxon>Clostridia</taxon>
        <taxon>Eubacteriales</taxon>
        <taxon>Oscillospiraceae</taxon>
        <taxon>Massiliimalia</taxon>
    </lineage>
</organism>
<dbReference type="RefSeq" id="WP_187536924.1">
    <property type="nucleotide sequence ID" value="NZ_JACRTL010000016.1"/>
</dbReference>
<evidence type="ECO:0000313" key="1">
    <source>
        <dbReference type="EMBL" id="MBC8612104.1"/>
    </source>
</evidence>
<reference evidence="1" key="1">
    <citation type="submission" date="2020-08" db="EMBL/GenBank/DDBJ databases">
        <title>Genome public.</title>
        <authorList>
            <person name="Liu C."/>
            <person name="Sun Q."/>
        </authorList>
    </citation>
    <scope>NUCLEOTIDE SEQUENCE</scope>
    <source>
        <strain evidence="1">NSJ-15</strain>
    </source>
</reference>
<accession>A0A8J6PA28</accession>
<dbReference type="Gene3D" id="2.10.10.90">
    <property type="match status" value="1"/>
</dbReference>
<dbReference type="Proteomes" id="UP000632659">
    <property type="component" value="Unassembled WGS sequence"/>
</dbReference>
<keyword evidence="2" id="KW-1185">Reference proteome</keyword>
<gene>
    <name evidence="1" type="ORF">H8702_13505</name>
</gene>
<protein>
    <submittedName>
        <fullName evidence="1">Uncharacterized protein</fullName>
    </submittedName>
</protein>
<comment type="caution">
    <text evidence="1">The sequence shown here is derived from an EMBL/GenBank/DDBJ whole genome shotgun (WGS) entry which is preliminary data.</text>
</comment>
<proteinExistence type="predicted"/>